<dbReference type="Proteomes" id="UP000824998">
    <property type="component" value="Unassembled WGS sequence"/>
</dbReference>
<feature type="transmembrane region" description="Helical" evidence="4">
    <location>
        <begin position="311"/>
        <end position="330"/>
    </location>
</feature>
<dbReference type="Gene3D" id="1.20.1250.20">
    <property type="entry name" value="MFS general substrate transporter like domains"/>
    <property type="match status" value="2"/>
</dbReference>
<dbReference type="GO" id="GO:0005886">
    <property type="term" value="C:plasma membrane"/>
    <property type="evidence" value="ECO:0007669"/>
    <property type="project" value="UniProtKB-SubCell"/>
</dbReference>
<comment type="caution">
    <text evidence="5">The sequence shown here is derived from an EMBL/GenBank/DDBJ whole genome shotgun (WGS) entry which is preliminary data.</text>
</comment>
<keyword evidence="4" id="KW-0812">Transmembrane</keyword>
<proteinExistence type="predicted"/>
<dbReference type="EMBL" id="MU251921">
    <property type="protein sequence ID" value="KAG9228517.1"/>
    <property type="molecule type" value="Genomic_DNA"/>
</dbReference>
<evidence type="ECO:0000256" key="4">
    <source>
        <dbReference type="SAM" id="Phobius"/>
    </source>
</evidence>
<feature type="transmembrane region" description="Helical" evidence="4">
    <location>
        <begin position="90"/>
        <end position="111"/>
    </location>
</feature>
<evidence type="ECO:0000256" key="1">
    <source>
        <dbReference type="ARBA" id="ARBA00004429"/>
    </source>
</evidence>
<keyword evidence="2" id="KW-1003">Cell membrane</keyword>
<feature type="region of interest" description="Disordered" evidence="3">
    <location>
        <begin position="479"/>
        <end position="499"/>
    </location>
</feature>
<evidence type="ECO:0000256" key="2">
    <source>
        <dbReference type="ARBA" id="ARBA00022475"/>
    </source>
</evidence>
<dbReference type="SUPFAM" id="SSF103473">
    <property type="entry name" value="MFS general substrate transporter"/>
    <property type="match status" value="1"/>
</dbReference>
<keyword evidence="4" id="KW-1133">Transmembrane helix</keyword>
<dbReference type="PANTHER" id="PTHR43702:SF5">
    <property type="entry name" value="MAJOR FACILITATOR SUPERFAMILY (MFS) PROFILE DOMAIN-CONTAINING PROTEIN"/>
    <property type="match status" value="1"/>
</dbReference>
<evidence type="ECO:0000256" key="3">
    <source>
        <dbReference type="SAM" id="MobiDB-lite"/>
    </source>
</evidence>
<evidence type="ECO:0000313" key="5">
    <source>
        <dbReference type="EMBL" id="KAG9228517.1"/>
    </source>
</evidence>
<dbReference type="OrthoDB" id="546893at2759"/>
<feature type="compositionally biased region" description="Basic and acidic residues" evidence="3">
    <location>
        <begin position="479"/>
        <end position="490"/>
    </location>
</feature>
<dbReference type="InterPro" id="IPR050375">
    <property type="entry name" value="MFS_TsgA-like"/>
</dbReference>
<dbReference type="PANTHER" id="PTHR43702">
    <property type="entry name" value="L-FUCOSE-PROTON SYMPORTER"/>
    <property type="match status" value="1"/>
</dbReference>
<feature type="transmembrane region" description="Helical" evidence="4">
    <location>
        <begin position="216"/>
        <end position="236"/>
    </location>
</feature>
<dbReference type="GO" id="GO:0022857">
    <property type="term" value="F:transmembrane transporter activity"/>
    <property type="evidence" value="ECO:0007669"/>
    <property type="project" value="InterPro"/>
</dbReference>
<feature type="transmembrane region" description="Helical" evidence="4">
    <location>
        <begin position="419"/>
        <end position="439"/>
    </location>
</feature>
<keyword evidence="6" id="KW-1185">Reference proteome</keyword>
<feature type="transmembrane region" description="Helical" evidence="4">
    <location>
        <begin position="118"/>
        <end position="137"/>
    </location>
</feature>
<sequence length="499" mass="54186">MFCKDAPELKEVLDQRRRSAVPAMNYNTPKQSVSNCGLTGASALTVRQSIYPIALVTLLFFLWGFAYGLLDVLNAKFQIALNITAAKAGGLQGAYFGAYFIGPLTYSGWLVRKFGYRWTFIAGLVIYGFGSLMFWPSTVYRSFGGFCGSLFIVGSGLSTLETSAIPFIATCGPPRLSEFRLELSQSFQAVGSAIAPFLAARVFFSHAEPNDLSIVQWTYLGITAFVFPLAVVFLFSNIPEVTDADMALQSEQCSSLTGYIDKPMRKQYKLMFGVAAQFCYVGAQAGVAANFISYAVESSKISHAAGSDRYAIGQCLFALGRFAAAGLMMIVKPRIVLLVFMTAAMVIIALAIVIKGDAGVAMLSLLLFFESCISPTIFTLAIRGLGRHTKRGSSWMVTSVCGGALFPSLTGLLADKKGYHISMIVPFVGFFVAFSYPIYLNTVCRKELDGFSATKIGYIDGDEIVGDVVCDERPASLRNEEKGVNPKETEVYQISSKTE</sequence>
<dbReference type="Pfam" id="PF07690">
    <property type="entry name" value="MFS_1"/>
    <property type="match status" value="1"/>
</dbReference>
<comment type="subcellular location">
    <subcellularLocation>
        <location evidence="1">Cell inner membrane</location>
        <topology evidence="1">Multi-pass membrane protein</topology>
    </subcellularLocation>
</comment>
<keyword evidence="4" id="KW-0472">Membrane</keyword>
<feature type="transmembrane region" description="Helical" evidence="4">
    <location>
        <begin position="360"/>
        <end position="382"/>
    </location>
</feature>
<organism evidence="5 6">
    <name type="scientific">Amylocarpus encephaloides</name>
    <dbReference type="NCBI Taxonomy" id="45428"/>
    <lineage>
        <taxon>Eukaryota</taxon>
        <taxon>Fungi</taxon>
        <taxon>Dikarya</taxon>
        <taxon>Ascomycota</taxon>
        <taxon>Pezizomycotina</taxon>
        <taxon>Leotiomycetes</taxon>
        <taxon>Helotiales</taxon>
        <taxon>Helotiales incertae sedis</taxon>
        <taxon>Amylocarpus</taxon>
    </lineage>
</organism>
<gene>
    <name evidence="5" type="ORF">BJ875DRAFT_236548</name>
</gene>
<dbReference type="InterPro" id="IPR036259">
    <property type="entry name" value="MFS_trans_sf"/>
</dbReference>
<dbReference type="AlphaFoldDB" id="A0A9P7Y7Y2"/>
<reference evidence="5" key="1">
    <citation type="journal article" date="2021" name="IMA Fungus">
        <title>Genomic characterization of three marine fungi, including Emericellopsis atlantica sp. nov. with signatures of a generalist lifestyle and marine biomass degradation.</title>
        <authorList>
            <person name="Hagestad O.C."/>
            <person name="Hou L."/>
            <person name="Andersen J.H."/>
            <person name="Hansen E.H."/>
            <person name="Altermark B."/>
            <person name="Li C."/>
            <person name="Kuhnert E."/>
            <person name="Cox R.J."/>
            <person name="Crous P.W."/>
            <person name="Spatafora J.W."/>
            <person name="Lail K."/>
            <person name="Amirebrahimi M."/>
            <person name="Lipzen A."/>
            <person name="Pangilinan J."/>
            <person name="Andreopoulos W."/>
            <person name="Hayes R.D."/>
            <person name="Ng V."/>
            <person name="Grigoriev I.V."/>
            <person name="Jackson S.A."/>
            <person name="Sutton T.D.S."/>
            <person name="Dobson A.D.W."/>
            <person name="Rama T."/>
        </authorList>
    </citation>
    <scope>NUCLEOTIDE SEQUENCE</scope>
    <source>
        <strain evidence="5">TRa018bII</strain>
    </source>
</reference>
<feature type="transmembrane region" description="Helical" evidence="4">
    <location>
        <begin position="394"/>
        <end position="413"/>
    </location>
</feature>
<feature type="transmembrane region" description="Helical" evidence="4">
    <location>
        <begin position="335"/>
        <end position="354"/>
    </location>
</feature>
<protein>
    <submittedName>
        <fullName evidence="5">L-fucose-proton symporter</fullName>
    </submittedName>
</protein>
<dbReference type="InterPro" id="IPR011701">
    <property type="entry name" value="MFS"/>
</dbReference>
<evidence type="ECO:0000313" key="6">
    <source>
        <dbReference type="Proteomes" id="UP000824998"/>
    </source>
</evidence>
<accession>A0A9P7Y7Y2</accession>
<feature type="transmembrane region" description="Helical" evidence="4">
    <location>
        <begin position="50"/>
        <end position="70"/>
    </location>
</feature>
<name>A0A9P7Y7Y2_9HELO</name>
<feature type="transmembrane region" description="Helical" evidence="4">
    <location>
        <begin position="270"/>
        <end position="291"/>
    </location>
</feature>